<evidence type="ECO:0000256" key="7">
    <source>
        <dbReference type="ARBA" id="ARBA00022840"/>
    </source>
</evidence>
<keyword evidence="4" id="KW-0227">DNA damage</keyword>
<dbReference type="InterPro" id="IPR045028">
    <property type="entry name" value="DinG/Rad3-like"/>
</dbReference>
<organism evidence="14">
    <name type="scientific">Candidatus Iainarchaeum sp</name>
    <dbReference type="NCBI Taxonomy" id="3101447"/>
    <lineage>
        <taxon>Archaea</taxon>
        <taxon>Candidatus Iainarchaeota</taxon>
        <taxon>Candidatus Iainarchaeia</taxon>
        <taxon>Candidatus Iainarchaeales</taxon>
        <taxon>Candidatus Iainarchaeaceae</taxon>
        <taxon>Candidatus Iainarchaeum</taxon>
    </lineage>
</organism>
<feature type="domain" description="Helicase ATP-binding" evidence="13">
    <location>
        <begin position="3"/>
        <end position="287"/>
    </location>
</feature>
<evidence type="ECO:0000256" key="10">
    <source>
        <dbReference type="ARBA" id="ARBA00023125"/>
    </source>
</evidence>
<keyword evidence="7" id="KW-0067">ATP-binding</keyword>
<reference evidence="14" key="1">
    <citation type="submission" date="2020-11" db="EMBL/GenBank/DDBJ databases">
        <title>Connecting structure to function with the recovery of over 1000 high-quality activated sludge metagenome-assembled genomes encoding full-length rRNA genes using long-read sequencing.</title>
        <authorList>
            <person name="Singleton C.M."/>
            <person name="Petriglieri F."/>
            <person name="Kristensen J.M."/>
            <person name="Kirkegaard R.H."/>
            <person name="Michaelsen T.Y."/>
            <person name="Andersen M.H."/>
            <person name="Karst S.M."/>
            <person name="Dueholm M.S."/>
            <person name="Nielsen P.H."/>
            <person name="Albertsen M."/>
        </authorList>
    </citation>
    <scope>NUCLEOTIDE SEQUENCE</scope>
    <source>
        <strain evidence="14">Fred_18-Q3-R57-64_BAT3C.431</strain>
    </source>
</reference>
<dbReference type="GO" id="GO:0046872">
    <property type="term" value="F:metal ion binding"/>
    <property type="evidence" value="ECO:0007669"/>
    <property type="project" value="UniProtKB-KW"/>
</dbReference>
<dbReference type="PANTHER" id="PTHR11472">
    <property type="entry name" value="DNA REPAIR DEAD HELICASE RAD3/XP-D SUBFAMILY MEMBER"/>
    <property type="match status" value="1"/>
</dbReference>
<dbReference type="AlphaFoldDB" id="A0A7T9DJA4"/>
<dbReference type="GO" id="GO:0005524">
    <property type="term" value="F:ATP binding"/>
    <property type="evidence" value="ECO:0007669"/>
    <property type="project" value="UniProtKB-KW"/>
</dbReference>
<evidence type="ECO:0000256" key="9">
    <source>
        <dbReference type="ARBA" id="ARBA00023014"/>
    </source>
</evidence>
<keyword evidence="3" id="KW-0547">Nucleotide-binding</keyword>
<dbReference type="SMART" id="SM00487">
    <property type="entry name" value="DEXDc"/>
    <property type="match status" value="1"/>
</dbReference>
<dbReference type="GO" id="GO:0006281">
    <property type="term" value="P:DNA repair"/>
    <property type="evidence" value="ECO:0007669"/>
    <property type="project" value="UniProtKB-KW"/>
</dbReference>
<dbReference type="PROSITE" id="PS51193">
    <property type="entry name" value="HELICASE_ATP_BIND_2"/>
    <property type="match status" value="1"/>
</dbReference>
<dbReference type="SMART" id="SM00488">
    <property type="entry name" value="DEXDc2"/>
    <property type="match status" value="1"/>
</dbReference>
<dbReference type="EMBL" id="CP064981">
    <property type="protein sequence ID" value="QQR92380.1"/>
    <property type="molecule type" value="Genomic_DNA"/>
</dbReference>
<dbReference type="InterPro" id="IPR014001">
    <property type="entry name" value="Helicase_ATP-bd"/>
</dbReference>
<proteinExistence type="predicted"/>
<evidence type="ECO:0000259" key="13">
    <source>
        <dbReference type="PROSITE" id="PS51193"/>
    </source>
</evidence>
<dbReference type="InterPro" id="IPR006555">
    <property type="entry name" value="ATP-dep_Helicase_C"/>
</dbReference>
<dbReference type="PANTHER" id="PTHR11472:SF34">
    <property type="entry name" value="REGULATOR OF TELOMERE ELONGATION HELICASE 1"/>
    <property type="match status" value="1"/>
</dbReference>
<evidence type="ECO:0000256" key="3">
    <source>
        <dbReference type="ARBA" id="ARBA00022741"/>
    </source>
</evidence>
<dbReference type="SUPFAM" id="SSF52540">
    <property type="entry name" value="P-loop containing nucleoside triphosphate hydrolases"/>
    <property type="match status" value="1"/>
</dbReference>
<evidence type="ECO:0000256" key="1">
    <source>
        <dbReference type="ARBA" id="ARBA00022485"/>
    </source>
</evidence>
<dbReference type="GO" id="GO:0016818">
    <property type="term" value="F:hydrolase activity, acting on acid anhydrides, in phosphorus-containing anhydrides"/>
    <property type="evidence" value="ECO:0007669"/>
    <property type="project" value="InterPro"/>
</dbReference>
<accession>A0A7T9DJA4</accession>
<dbReference type="InterPro" id="IPR014013">
    <property type="entry name" value="Helic_SF1/SF2_ATP-bd_DinG/Rad3"/>
</dbReference>
<dbReference type="Gene3D" id="3.40.50.300">
    <property type="entry name" value="P-loop containing nucleotide triphosphate hydrolases"/>
    <property type="match status" value="2"/>
</dbReference>
<keyword evidence="11" id="KW-0234">DNA repair</keyword>
<dbReference type="GO" id="GO:0051539">
    <property type="term" value="F:4 iron, 4 sulfur cluster binding"/>
    <property type="evidence" value="ECO:0007669"/>
    <property type="project" value="UniProtKB-KW"/>
</dbReference>
<evidence type="ECO:0000256" key="6">
    <source>
        <dbReference type="ARBA" id="ARBA00022806"/>
    </source>
</evidence>
<keyword evidence="9" id="KW-0411">Iron-sulfur</keyword>
<keyword evidence="5" id="KW-0378">Hydrolase</keyword>
<dbReference type="Proteomes" id="UP000596004">
    <property type="component" value="Chromosome"/>
</dbReference>
<dbReference type="Gene3D" id="1.10.275.40">
    <property type="match status" value="1"/>
</dbReference>
<keyword evidence="12" id="KW-0413">Isomerase</keyword>
<keyword evidence="1" id="KW-0004">4Fe-4S</keyword>
<dbReference type="Pfam" id="PF13307">
    <property type="entry name" value="Helicase_C_2"/>
    <property type="match status" value="1"/>
</dbReference>
<keyword evidence="8" id="KW-0408">Iron</keyword>
<evidence type="ECO:0000256" key="4">
    <source>
        <dbReference type="ARBA" id="ARBA00022763"/>
    </source>
</evidence>
<evidence type="ECO:0000256" key="5">
    <source>
        <dbReference type="ARBA" id="ARBA00022801"/>
    </source>
</evidence>
<dbReference type="Pfam" id="PF06733">
    <property type="entry name" value="DEAD_2"/>
    <property type="match status" value="1"/>
</dbReference>
<keyword evidence="6 14" id="KW-0347">Helicase</keyword>
<dbReference type="Gene3D" id="1.10.30.20">
    <property type="entry name" value="Bacterial XPD DNA helicase, FeS cluster domain"/>
    <property type="match status" value="1"/>
</dbReference>
<dbReference type="SMART" id="SM00491">
    <property type="entry name" value="HELICc2"/>
    <property type="match status" value="1"/>
</dbReference>
<dbReference type="InterPro" id="IPR042493">
    <property type="entry name" value="XPD_DNA_FeS"/>
</dbReference>
<dbReference type="GO" id="GO:0003677">
    <property type="term" value="F:DNA binding"/>
    <property type="evidence" value="ECO:0007669"/>
    <property type="project" value="UniProtKB-KW"/>
</dbReference>
<protein>
    <submittedName>
        <fullName evidence="14">ATP-dependent DNA helicase</fullName>
    </submittedName>
</protein>
<evidence type="ECO:0000256" key="12">
    <source>
        <dbReference type="ARBA" id="ARBA00023235"/>
    </source>
</evidence>
<dbReference type="GO" id="GO:0043139">
    <property type="term" value="F:5'-3' DNA helicase activity"/>
    <property type="evidence" value="ECO:0007669"/>
    <property type="project" value="UniProtKB-EC"/>
</dbReference>
<evidence type="ECO:0000256" key="2">
    <source>
        <dbReference type="ARBA" id="ARBA00022723"/>
    </source>
</evidence>
<dbReference type="InterPro" id="IPR027417">
    <property type="entry name" value="P-loop_NTPase"/>
</dbReference>
<keyword evidence="10" id="KW-0238">DNA-binding</keyword>
<evidence type="ECO:0000313" key="14">
    <source>
        <dbReference type="EMBL" id="QQR92380.1"/>
    </source>
</evidence>
<keyword evidence="2" id="KW-0479">Metal-binding</keyword>
<gene>
    <name evidence="14" type="ORF">IPJ89_04455</name>
</gene>
<evidence type="ECO:0000256" key="11">
    <source>
        <dbReference type="ARBA" id="ARBA00023204"/>
    </source>
</evidence>
<dbReference type="InterPro" id="IPR006554">
    <property type="entry name" value="Helicase-like_DEXD_c2"/>
</dbReference>
<dbReference type="InterPro" id="IPR010614">
    <property type="entry name" value="RAD3-like_helicase_DEAD"/>
</dbReference>
<name>A0A7T9DJA4_9ARCH</name>
<evidence type="ECO:0000256" key="8">
    <source>
        <dbReference type="ARBA" id="ARBA00023004"/>
    </source>
</evidence>
<sequence length="646" mass="72262">MLPEGVPFRFDSARPIQEKLITDAHNAFMEKKILLAHAETGLGKTDASLSAAIGAMLKLEPQKTILFLTPKNAQHQIALEVLRGLNTKFDLKLRVVDLVGKKHMCADEAVSQKEGRGFYEMCSKKKRFEACTFYGNSKGYDLAGREKAKMGKTEFVKFMNGIFSSEEIKEEAEAFQLGLTPFGLCPYEAALELAKKANVIIADYFHIFSPGVAEQILPKLGKKPEDIILIVDEAHNLPERVRGLLSTSLSTFNLRKAREEALFLEQKVLAEQLLELEKAIQQFGESKLSTAKEREATLKMQDLTSAVKASIPHLEEMALDCERFGVDYLEKSQRDSATLIGVGEFLDAWAQEIEGQVRVLKKWGNNTNDYSLSLKGLDPSPITNKILSSVHAALLMSGTLHPLEMYADVLGAPKERVRLEQYASPFNPKNRLNLIVTTVTTQYTQRNESEYDKIAAHAVEIVNAIPGNSIVFFPSFAMLDIIGNRMVEKIPRHVLRQREGMSIAETQQLLQEFRGHAQAFGCVLLACASGSIAEGLDFPGNQLLAAVIVGIPLAEMNLETQALVQYYDHKFKQGWHYGYIFPAMGKAIQASGRVIRTPEDQGIIVFLDKRYAWDNYKNCLPPTQEFTITPTPLEDVKRFWKERAGN</sequence>